<dbReference type="InterPro" id="IPR013087">
    <property type="entry name" value="Znf_C2H2_type"/>
</dbReference>
<dbReference type="GO" id="GO:0008270">
    <property type="term" value="F:zinc ion binding"/>
    <property type="evidence" value="ECO:0007669"/>
    <property type="project" value="UniProtKB-KW"/>
</dbReference>
<keyword evidence="3" id="KW-0863">Zinc-finger</keyword>
<reference evidence="8" key="1">
    <citation type="journal article" date="2015" name="Nat. Genet.">
        <title>The genome and transcriptome of the zoonotic hookworm Ancylostoma ceylanicum identify infection-specific gene families.</title>
        <authorList>
            <person name="Schwarz E.M."/>
            <person name="Hu Y."/>
            <person name="Antoshechkin I."/>
            <person name="Miller M.M."/>
            <person name="Sternberg P.W."/>
            <person name="Aroian R.V."/>
        </authorList>
    </citation>
    <scope>NUCLEOTIDE SEQUENCE</scope>
    <source>
        <strain evidence="8">HY135</strain>
    </source>
</reference>
<accession>A0A016UFZ8</accession>
<dbReference type="PANTHER" id="PTHR24403">
    <property type="entry name" value="ZINC FINGER PROTEIN"/>
    <property type="match status" value="1"/>
</dbReference>
<dbReference type="EMBL" id="JARK01001378">
    <property type="protein sequence ID" value="EYC14050.1"/>
    <property type="molecule type" value="Genomic_DNA"/>
</dbReference>
<name>A0A016UFZ8_9BILA</name>
<evidence type="ECO:0000259" key="6">
    <source>
        <dbReference type="PROSITE" id="PS00028"/>
    </source>
</evidence>
<dbReference type="GO" id="GO:0005634">
    <property type="term" value="C:nucleus"/>
    <property type="evidence" value="ECO:0007669"/>
    <property type="project" value="TreeGrafter"/>
</dbReference>
<dbReference type="GO" id="GO:0010468">
    <property type="term" value="P:regulation of gene expression"/>
    <property type="evidence" value="ECO:0007669"/>
    <property type="project" value="TreeGrafter"/>
</dbReference>
<keyword evidence="4" id="KW-0862">Zinc</keyword>
<keyword evidence="2" id="KW-0677">Repeat</keyword>
<dbReference type="PROSITE" id="PS00028">
    <property type="entry name" value="ZINC_FINGER_C2H2_1"/>
    <property type="match status" value="1"/>
</dbReference>
<dbReference type="SMART" id="SM00355">
    <property type="entry name" value="ZnF_C2H2"/>
    <property type="match status" value="6"/>
</dbReference>
<evidence type="ECO:0000256" key="5">
    <source>
        <dbReference type="SAM" id="MobiDB-lite"/>
    </source>
</evidence>
<feature type="domain" description="C2H2-type" evidence="6">
    <location>
        <begin position="155"/>
        <end position="176"/>
    </location>
</feature>
<dbReference type="STRING" id="53326.A0A016UFZ8"/>
<evidence type="ECO:0000256" key="4">
    <source>
        <dbReference type="ARBA" id="ARBA00022833"/>
    </source>
</evidence>
<feature type="region of interest" description="Disordered" evidence="5">
    <location>
        <begin position="1"/>
        <end position="24"/>
    </location>
</feature>
<dbReference type="Gene3D" id="3.30.160.60">
    <property type="entry name" value="Classic Zinc Finger"/>
    <property type="match status" value="1"/>
</dbReference>
<dbReference type="OrthoDB" id="3437960at2759"/>
<keyword evidence="1" id="KW-0479">Metal-binding</keyword>
<feature type="compositionally biased region" description="Basic residues" evidence="5">
    <location>
        <begin position="1"/>
        <end position="13"/>
    </location>
</feature>
<keyword evidence="8" id="KW-1185">Reference proteome</keyword>
<proteinExistence type="predicted"/>
<evidence type="ECO:0000256" key="2">
    <source>
        <dbReference type="ARBA" id="ARBA00022737"/>
    </source>
</evidence>
<dbReference type="AlphaFoldDB" id="A0A016UFZ8"/>
<organism evidence="7 8">
    <name type="scientific">Ancylostoma ceylanicum</name>
    <dbReference type="NCBI Taxonomy" id="53326"/>
    <lineage>
        <taxon>Eukaryota</taxon>
        <taxon>Metazoa</taxon>
        <taxon>Ecdysozoa</taxon>
        <taxon>Nematoda</taxon>
        <taxon>Chromadorea</taxon>
        <taxon>Rhabditida</taxon>
        <taxon>Rhabditina</taxon>
        <taxon>Rhabditomorpha</taxon>
        <taxon>Strongyloidea</taxon>
        <taxon>Ancylostomatidae</taxon>
        <taxon>Ancylostomatinae</taxon>
        <taxon>Ancylostoma</taxon>
    </lineage>
</organism>
<gene>
    <name evidence="7" type="primary">Acey_s0042.g683</name>
    <name evidence="7" type="synonym">Acey-F56D1.1</name>
    <name evidence="7" type="ORF">Y032_0042g683</name>
</gene>
<dbReference type="InterPro" id="IPR050688">
    <property type="entry name" value="Zinc_finger/UBP_domain"/>
</dbReference>
<evidence type="ECO:0000256" key="3">
    <source>
        <dbReference type="ARBA" id="ARBA00022771"/>
    </source>
</evidence>
<protein>
    <recommendedName>
        <fullName evidence="6">C2H2-type domain-containing protein</fullName>
    </recommendedName>
</protein>
<evidence type="ECO:0000313" key="7">
    <source>
        <dbReference type="EMBL" id="EYC14050.1"/>
    </source>
</evidence>
<dbReference type="Proteomes" id="UP000024635">
    <property type="component" value="Unassembled WGS sequence"/>
</dbReference>
<comment type="caution">
    <text evidence="7">The sequence shown here is derived from an EMBL/GenBank/DDBJ whole genome shotgun (WGS) entry which is preliminary data.</text>
</comment>
<evidence type="ECO:0000313" key="8">
    <source>
        <dbReference type="Proteomes" id="UP000024635"/>
    </source>
</evidence>
<sequence>MLEHRKKARRKARSSSDCISVSPNRTKSCTDLIPKYSAASYTNIDGNVHSQNEAEHHAVSSPPINHIVIDSDTDESNFGTDCADEDGESYNSTNTIRCSSATGSYERTEIVESDTTRRIREFAGKYICPCCDYCAPYPSKVKRHIANQHSDSHVCAECDMRFNTFSVLRKHISSEHPKVHRCEFCSFSNKVKAAVRRHTILNHENGVICTVAGCNMRVSRWRLKAHIEKDHNCYKPVAASSVADSEACPTGIQTALLKCSHCGFDTNDLDDYNSHVMSAHEVGIVCPMPDCSARFLLGDMDSHFATLHNASTFEDFFQSMSQTGFALLIKINVETVIVIWYSTCELRNDTN</sequence>
<evidence type="ECO:0000256" key="1">
    <source>
        <dbReference type="ARBA" id="ARBA00022723"/>
    </source>
</evidence>
<dbReference type="PANTHER" id="PTHR24403:SF67">
    <property type="entry name" value="FI01116P-RELATED"/>
    <property type="match status" value="1"/>
</dbReference>